<reference evidence="2" key="1">
    <citation type="submission" date="2014-09" db="EMBL/GenBank/DDBJ databases">
        <title>Vibrio variabilis JCM 19239. (C206) whole genome shotgun sequence.</title>
        <authorList>
            <person name="Sawabe T."/>
            <person name="Meirelles P."/>
            <person name="Nakanishi M."/>
            <person name="Sayaka M."/>
            <person name="Hattori M."/>
            <person name="Ohkuma M."/>
        </authorList>
    </citation>
    <scope>NUCLEOTIDE SEQUENCE [LARGE SCALE GENOMIC DNA]</scope>
    <source>
        <strain evidence="2">JCM 19239</strain>
    </source>
</reference>
<dbReference type="Proteomes" id="UP000029223">
    <property type="component" value="Unassembled WGS sequence"/>
</dbReference>
<proteinExistence type="predicted"/>
<evidence type="ECO:0000313" key="2">
    <source>
        <dbReference type="Proteomes" id="UP000029223"/>
    </source>
</evidence>
<organism evidence="1 2">
    <name type="scientific">Vibrio variabilis</name>
    <dbReference type="NCBI Taxonomy" id="990271"/>
    <lineage>
        <taxon>Bacteria</taxon>
        <taxon>Pseudomonadati</taxon>
        <taxon>Pseudomonadota</taxon>
        <taxon>Gammaproteobacteria</taxon>
        <taxon>Vibrionales</taxon>
        <taxon>Vibrionaceae</taxon>
        <taxon>Vibrio</taxon>
    </lineage>
</organism>
<comment type="caution">
    <text evidence="1">The sequence shown here is derived from an EMBL/GenBank/DDBJ whole genome shotgun (WGS) entry which is preliminary data.</text>
</comment>
<sequence>MSNELSNKQLRYIRRPNQMRTFYSVYHPNTLLTSRQCLFQQTEGCKKIKVNKGCLRRCDKRTSIINLKDNPYVVQKQKGSHNSIYSDLNTLNLDVLNDHRDLITDVFIDLRDIQTETKVFGSKLEIINAFQAELLRKGDDSSSGVTALIAPTRNQQYLKGI</sequence>
<dbReference type="EMBL" id="BBMS01000025">
    <property type="protein sequence ID" value="GAL27081.1"/>
    <property type="molecule type" value="Genomic_DNA"/>
</dbReference>
<reference evidence="2" key="2">
    <citation type="submission" date="2014-09" db="EMBL/GenBank/DDBJ databases">
        <authorList>
            <consortium name="NBRP consortium"/>
            <person name="Sawabe T."/>
            <person name="Meirelles P."/>
            <person name="Nakanishi M."/>
            <person name="Sayaka M."/>
            <person name="Hattori M."/>
            <person name="Ohkuma M."/>
        </authorList>
    </citation>
    <scope>NUCLEOTIDE SEQUENCE [LARGE SCALE GENOMIC DNA]</scope>
    <source>
        <strain evidence="2">JCM 19239</strain>
    </source>
</reference>
<evidence type="ECO:0000313" key="1">
    <source>
        <dbReference type="EMBL" id="GAL27081.1"/>
    </source>
</evidence>
<name>A0ABQ0JE90_9VIBR</name>
<accession>A0ABQ0JE90</accession>
<keyword evidence="2" id="KW-1185">Reference proteome</keyword>
<protein>
    <submittedName>
        <fullName evidence="1">Related to collagenase</fullName>
    </submittedName>
</protein>
<gene>
    <name evidence="1" type="ORF">JCM19239_1095</name>
</gene>